<dbReference type="EMBL" id="QMEB01000025">
    <property type="protein sequence ID" value="NMG18899.1"/>
    <property type="molecule type" value="Genomic_DNA"/>
</dbReference>
<keyword evidence="3" id="KW-1185">Reference proteome</keyword>
<evidence type="ECO:0000256" key="1">
    <source>
        <dbReference type="SAM" id="MobiDB-lite"/>
    </source>
</evidence>
<accession>A0ABX1P3I0</accession>
<reference evidence="2 3" key="1">
    <citation type="submission" date="2018-06" db="EMBL/GenBank/DDBJ databases">
        <title>Comparative genomics of Brasilonema spp. strains.</title>
        <authorList>
            <person name="Alvarenga D.O."/>
            <person name="Fiore M.F."/>
            <person name="Varani A.M."/>
        </authorList>
    </citation>
    <scope>NUCLEOTIDE SEQUENCE [LARGE SCALE GENOMIC DNA]</scope>
    <source>
        <strain evidence="2 3">SPC951</strain>
    </source>
</reference>
<evidence type="ECO:0000313" key="3">
    <source>
        <dbReference type="Proteomes" id="UP000718564"/>
    </source>
</evidence>
<organism evidence="2 3">
    <name type="scientific">Brasilonema bromeliae SPC951</name>
    <dbReference type="NCBI Taxonomy" id="385972"/>
    <lineage>
        <taxon>Bacteria</taxon>
        <taxon>Bacillati</taxon>
        <taxon>Cyanobacteriota</taxon>
        <taxon>Cyanophyceae</taxon>
        <taxon>Nostocales</taxon>
        <taxon>Scytonemataceae</taxon>
        <taxon>Brasilonema</taxon>
        <taxon>Bromeliae group (in: Brasilonema)</taxon>
    </lineage>
</organism>
<comment type="caution">
    <text evidence="2">The sequence shown here is derived from an EMBL/GenBank/DDBJ whole genome shotgun (WGS) entry which is preliminary data.</text>
</comment>
<protein>
    <recommendedName>
        <fullName evidence="4">Bacteriocin</fullName>
    </recommendedName>
</protein>
<evidence type="ECO:0008006" key="4">
    <source>
        <dbReference type="Google" id="ProtNLM"/>
    </source>
</evidence>
<sequence>MHRNINQQQTAINTNVADKNHSRQENTNIANNHRSWEDACADELTDLEMQAISGGAVSVDLGNIGLEI</sequence>
<feature type="region of interest" description="Disordered" evidence="1">
    <location>
        <begin position="1"/>
        <end position="34"/>
    </location>
</feature>
<dbReference type="RefSeq" id="WP_169154184.1">
    <property type="nucleotide sequence ID" value="NZ_CAWPJE010000370.1"/>
</dbReference>
<dbReference type="Proteomes" id="UP000718564">
    <property type="component" value="Unassembled WGS sequence"/>
</dbReference>
<name>A0ABX1P3I0_9CYAN</name>
<feature type="compositionally biased region" description="Low complexity" evidence="1">
    <location>
        <begin position="1"/>
        <end position="15"/>
    </location>
</feature>
<proteinExistence type="predicted"/>
<evidence type="ECO:0000313" key="2">
    <source>
        <dbReference type="EMBL" id="NMG18899.1"/>
    </source>
</evidence>
<gene>
    <name evidence="2" type="ORF">DP116_05330</name>
</gene>